<protein>
    <submittedName>
        <fullName evidence="1">Uncharacterized protein</fullName>
    </submittedName>
</protein>
<reference evidence="1" key="2">
    <citation type="journal article" date="2021" name="PeerJ">
        <title>Extensive microbial diversity within the chicken gut microbiome revealed by metagenomics and culture.</title>
        <authorList>
            <person name="Gilroy R."/>
            <person name="Ravi A."/>
            <person name="Getino M."/>
            <person name="Pursley I."/>
            <person name="Horton D.L."/>
            <person name="Alikhan N.F."/>
            <person name="Baker D."/>
            <person name="Gharbi K."/>
            <person name="Hall N."/>
            <person name="Watson M."/>
            <person name="Adriaenssens E.M."/>
            <person name="Foster-Nyarko E."/>
            <person name="Jarju S."/>
            <person name="Secka A."/>
            <person name="Antonio M."/>
            <person name="Oren A."/>
            <person name="Chaudhuri R.R."/>
            <person name="La Ragione R."/>
            <person name="Hildebrand F."/>
            <person name="Pallen M.J."/>
        </authorList>
    </citation>
    <scope>NUCLEOTIDE SEQUENCE</scope>
    <source>
        <strain evidence="1">6276</strain>
    </source>
</reference>
<accession>A0A9D1EYN8</accession>
<evidence type="ECO:0000313" key="1">
    <source>
        <dbReference type="EMBL" id="HIS35940.1"/>
    </source>
</evidence>
<dbReference type="EMBL" id="DVIU01000101">
    <property type="protein sequence ID" value="HIS35940.1"/>
    <property type="molecule type" value="Genomic_DNA"/>
</dbReference>
<sequence length="260" mass="30683">VENKQYFLSSGIFALEQVGELNQIQLGSEISKNIKEEFKSFNKVRMAEAFSLHYENRNQVWYFFPYTDDDYFHIIWINDYVNKSWYKRIVPQDISCACIFNDYIITADSTGKIYREDYGSSFDGQPIKFMWKSPFLALGSIQHRKIIDEFYFILDESYDNKFDFSVYKDYDSEYPDDTEKIYSMHFEHLIWADEKTSDSLPCHWAKDDENTPIWPVNRDTLEKAEISESNYAVQLCVSGEAADSSCAIIGLQFREIYNDD</sequence>
<reference evidence="1" key="1">
    <citation type="submission" date="2020-10" db="EMBL/GenBank/DDBJ databases">
        <authorList>
            <person name="Gilroy R."/>
        </authorList>
    </citation>
    <scope>NUCLEOTIDE SEQUENCE</scope>
    <source>
        <strain evidence="1">6276</strain>
    </source>
</reference>
<feature type="non-terminal residue" evidence="1">
    <location>
        <position position="1"/>
    </location>
</feature>
<proteinExistence type="predicted"/>
<organism evidence="1 2">
    <name type="scientific">Candidatus Scatousia excrementigallinarum</name>
    <dbReference type="NCBI Taxonomy" id="2840935"/>
    <lineage>
        <taxon>Bacteria</taxon>
        <taxon>Candidatus Scatousia</taxon>
    </lineage>
</organism>
<name>A0A9D1EYN8_9BACT</name>
<evidence type="ECO:0000313" key="2">
    <source>
        <dbReference type="Proteomes" id="UP000823928"/>
    </source>
</evidence>
<comment type="caution">
    <text evidence="1">The sequence shown here is derived from an EMBL/GenBank/DDBJ whole genome shotgun (WGS) entry which is preliminary data.</text>
</comment>
<dbReference type="AlphaFoldDB" id="A0A9D1EYN8"/>
<dbReference type="Proteomes" id="UP000823928">
    <property type="component" value="Unassembled WGS sequence"/>
</dbReference>
<gene>
    <name evidence="1" type="ORF">IAC10_04840</name>
</gene>